<dbReference type="Proteomes" id="UP000033434">
    <property type="component" value="Unassembled WGS sequence"/>
</dbReference>
<dbReference type="GO" id="GO:0003677">
    <property type="term" value="F:DNA binding"/>
    <property type="evidence" value="ECO:0007669"/>
    <property type="project" value="InterPro"/>
</dbReference>
<name>A0A0F6AED2_9GAMM</name>
<evidence type="ECO:0000313" key="3">
    <source>
        <dbReference type="Proteomes" id="UP000033434"/>
    </source>
</evidence>
<dbReference type="PATRIC" id="fig|1129367.4.peg.1726"/>
<dbReference type="Gene3D" id="1.10.260.40">
    <property type="entry name" value="lambda repressor-like DNA-binding domains"/>
    <property type="match status" value="1"/>
</dbReference>
<sequence length="104" mass="11484">MTKKKMTFDAIRKELFNKDIQFADIAIAAKVTPGHVSNVARGSAKSFHIAKAIALSLGKSLDQVFGEDYAQTKKRGPRTRTQRRNQIIEAIQSGQPVPDPSMNT</sequence>
<feature type="compositionally biased region" description="Basic residues" evidence="1">
    <location>
        <begin position="72"/>
        <end position="83"/>
    </location>
</feature>
<feature type="region of interest" description="Disordered" evidence="1">
    <location>
        <begin position="71"/>
        <end position="104"/>
    </location>
</feature>
<evidence type="ECO:0000256" key="1">
    <source>
        <dbReference type="SAM" id="MobiDB-lite"/>
    </source>
</evidence>
<organism evidence="2 3">
    <name type="scientific">Pseudoalteromonas luteoviolacea S4054</name>
    <dbReference type="NCBI Taxonomy" id="1129367"/>
    <lineage>
        <taxon>Bacteria</taxon>
        <taxon>Pseudomonadati</taxon>
        <taxon>Pseudomonadota</taxon>
        <taxon>Gammaproteobacteria</taxon>
        <taxon>Alteromonadales</taxon>
        <taxon>Pseudoalteromonadaceae</taxon>
        <taxon>Pseudoalteromonas</taxon>
    </lineage>
</organism>
<dbReference type="EMBL" id="AUXW01000138">
    <property type="protein sequence ID" value="KKE84171.1"/>
    <property type="molecule type" value="Genomic_DNA"/>
</dbReference>
<comment type="caution">
    <text evidence="2">The sequence shown here is derived from an EMBL/GenBank/DDBJ whole genome shotgun (WGS) entry which is preliminary data.</text>
</comment>
<proteinExistence type="predicted"/>
<protein>
    <submittedName>
        <fullName evidence="2">Uncharacterized protein</fullName>
    </submittedName>
</protein>
<reference evidence="2 3" key="1">
    <citation type="journal article" date="2015" name="BMC Genomics">
        <title>Genome mining reveals unlocked bioactive potential of marine Gram-negative bacteria.</title>
        <authorList>
            <person name="Machado H."/>
            <person name="Sonnenschein E.C."/>
            <person name="Melchiorsen J."/>
            <person name="Gram L."/>
        </authorList>
    </citation>
    <scope>NUCLEOTIDE SEQUENCE [LARGE SCALE GENOMIC DNA]</scope>
    <source>
        <strain evidence="2 3">S4054</strain>
    </source>
</reference>
<dbReference type="RefSeq" id="WP_046355444.1">
    <property type="nucleotide sequence ID" value="NZ_AUXW01000138.1"/>
</dbReference>
<dbReference type="AlphaFoldDB" id="A0A0F6AED2"/>
<evidence type="ECO:0000313" key="2">
    <source>
        <dbReference type="EMBL" id="KKE84171.1"/>
    </source>
</evidence>
<accession>A0A0F6AED2</accession>
<dbReference type="InterPro" id="IPR010982">
    <property type="entry name" value="Lambda_DNA-bd_dom_sf"/>
</dbReference>
<gene>
    <name evidence="2" type="ORF">N479_09740</name>
</gene>